<feature type="transmembrane region" description="Helical" evidence="7">
    <location>
        <begin position="110"/>
        <end position="133"/>
    </location>
</feature>
<evidence type="ECO:0000256" key="1">
    <source>
        <dbReference type="ARBA" id="ARBA00004651"/>
    </source>
</evidence>
<dbReference type="InterPro" id="IPR036259">
    <property type="entry name" value="MFS_trans_sf"/>
</dbReference>
<keyword evidence="4 7" id="KW-1133">Transmembrane helix</keyword>
<dbReference type="CDD" id="cd17355">
    <property type="entry name" value="MFS_YcxA_like"/>
    <property type="match status" value="1"/>
</dbReference>
<dbReference type="SUPFAM" id="SSF103473">
    <property type="entry name" value="MFS general substrate transporter"/>
    <property type="match status" value="1"/>
</dbReference>
<feature type="compositionally biased region" description="Polar residues" evidence="6">
    <location>
        <begin position="435"/>
        <end position="446"/>
    </location>
</feature>
<feature type="compositionally biased region" description="Basic and acidic residues" evidence="6">
    <location>
        <begin position="205"/>
        <end position="220"/>
    </location>
</feature>
<dbReference type="OrthoDB" id="182417at2"/>
<dbReference type="InterPro" id="IPR020846">
    <property type="entry name" value="MFS_dom"/>
</dbReference>
<dbReference type="Gene3D" id="1.20.1250.20">
    <property type="entry name" value="MFS general substrate transporter like domains"/>
    <property type="match status" value="2"/>
</dbReference>
<feature type="domain" description="Major facilitator superfamily (MFS) profile" evidence="8">
    <location>
        <begin position="19"/>
        <end position="415"/>
    </location>
</feature>
<evidence type="ECO:0000256" key="2">
    <source>
        <dbReference type="ARBA" id="ARBA00022448"/>
    </source>
</evidence>
<dbReference type="AlphaFoldDB" id="A0A3M8P808"/>
<dbReference type="PANTHER" id="PTHR11360">
    <property type="entry name" value="MONOCARBOXYLATE TRANSPORTER"/>
    <property type="match status" value="1"/>
</dbReference>
<evidence type="ECO:0000313" key="10">
    <source>
        <dbReference type="Proteomes" id="UP000275473"/>
    </source>
</evidence>
<feature type="transmembrane region" description="Helical" evidence="7">
    <location>
        <begin position="392"/>
        <end position="410"/>
    </location>
</feature>
<dbReference type="InterPro" id="IPR050327">
    <property type="entry name" value="Proton-linked_MCT"/>
</dbReference>
<dbReference type="Pfam" id="PF07690">
    <property type="entry name" value="MFS_1"/>
    <property type="match status" value="1"/>
</dbReference>
<feature type="transmembrane region" description="Helical" evidence="7">
    <location>
        <begin position="50"/>
        <end position="74"/>
    </location>
</feature>
<feature type="transmembrane region" description="Helical" evidence="7">
    <location>
        <begin position="271"/>
        <end position="294"/>
    </location>
</feature>
<name>A0A3M8P808_9BACL</name>
<dbReference type="PROSITE" id="PS50850">
    <property type="entry name" value="MFS"/>
    <property type="match status" value="1"/>
</dbReference>
<accession>A0A3M8P808</accession>
<keyword evidence="10" id="KW-1185">Reference proteome</keyword>
<evidence type="ECO:0000256" key="7">
    <source>
        <dbReference type="SAM" id="Phobius"/>
    </source>
</evidence>
<feature type="transmembrane region" description="Helical" evidence="7">
    <location>
        <begin position="12"/>
        <end position="30"/>
    </location>
</feature>
<protein>
    <submittedName>
        <fullName evidence="9">MFS transporter</fullName>
    </submittedName>
</protein>
<dbReference type="GO" id="GO:0022857">
    <property type="term" value="F:transmembrane transporter activity"/>
    <property type="evidence" value="ECO:0007669"/>
    <property type="project" value="InterPro"/>
</dbReference>
<feature type="transmembrane region" description="Helical" evidence="7">
    <location>
        <begin position="301"/>
        <end position="317"/>
    </location>
</feature>
<dbReference type="Proteomes" id="UP000275473">
    <property type="component" value="Unassembled WGS sequence"/>
</dbReference>
<proteinExistence type="predicted"/>
<feature type="transmembrane region" description="Helical" evidence="7">
    <location>
        <begin position="145"/>
        <end position="167"/>
    </location>
</feature>
<comment type="subcellular location">
    <subcellularLocation>
        <location evidence="1">Cell membrane</location>
        <topology evidence="1">Multi-pass membrane protein</topology>
    </subcellularLocation>
</comment>
<feature type="transmembrane region" description="Helical" evidence="7">
    <location>
        <begin position="173"/>
        <end position="195"/>
    </location>
</feature>
<gene>
    <name evidence="9" type="ORF">EEX84_07680</name>
</gene>
<evidence type="ECO:0000256" key="4">
    <source>
        <dbReference type="ARBA" id="ARBA00022989"/>
    </source>
</evidence>
<dbReference type="EMBL" id="RIAX01000004">
    <property type="protein sequence ID" value="RNF39839.1"/>
    <property type="molecule type" value="Genomic_DNA"/>
</dbReference>
<keyword evidence="5 7" id="KW-0472">Membrane</keyword>
<organism evidence="9 10">
    <name type="scientific">Planococcus salinus</name>
    <dbReference type="NCBI Taxonomy" id="1848460"/>
    <lineage>
        <taxon>Bacteria</taxon>
        <taxon>Bacillati</taxon>
        <taxon>Bacillota</taxon>
        <taxon>Bacilli</taxon>
        <taxon>Bacillales</taxon>
        <taxon>Caryophanaceae</taxon>
        <taxon>Planococcus</taxon>
    </lineage>
</organism>
<evidence type="ECO:0000259" key="8">
    <source>
        <dbReference type="PROSITE" id="PS50850"/>
    </source>
</evidence>
<feature type="transmembrane region" description="Helical" evidence="7">
    <location>
        <begin position="360"/>
        <end position="386"/>
    </location>
</feature>
<feature type="region of interest" description="Disordered" evidence="6">
    <location>
        <begin position="205"/>
        <end position="225"/>
    </location>
</feature>
<reference evidence="9 10" key="1">
    <citation type="journal article" date="2018" name="Int. J. Syst. Evol. Microbiol.">
        <title>Planococcus salinus sp. nov., a moderately halophilic bacterium isolated from a saline-alkali soil.</title>
        <authorList>
            <person name="Gan L."/>
        </authorList>
    </citation>
    <scope>NUCLEOTIDE SEQUENCE [LARGE SCALE GENOMIC DNA]</scope>
    <source>
        <strain evidence="9 10">LCB217</strain>
    </source>
</reference>
<evidence type="ECO:0000313" key="9">
    <source>
        <dbReference type="EMBL" id="RNF39839.1"/>
    </source>
</evidence>
<evidence type="ECO:0000256" key="6">
    <source>
        <dbReference type="SAM" id="MobiDB-lite"/>
    </source>
</evidence>
<keyword evidence="2" id="KW-0813">Transport</keyword>
<comment type="caution">
    <text evidence="9">The sequence shown here is derived from an EMBL/GenBank/DDBJ whole genome shotgun (WGS) entry which is preliminary data.</text>
</comment>
<dbReference type="InterPro" id="IPR011701">
    <property type="entry name" value="MFS"/>
</dbReference>
<dbReference type="GO" id="GO:0005886">
    <property type="term" value="C:plasma membrane"/>
    <property type="evidence" value="ECO:0007669"/>
    <property type="project" value="UniProtKB-SubCell"/>
</dbReference>
<feature type="region of interest" description="Disordered" evidence="6">
    <location>
        <begin position="420"/>
        <end position="446"/>
    </location>
</feature>
<evidence type="ECO:0000256" key="5">
    <source>
        <dbReference type="ARBA" id="ARBA00023136"/>
    </source>
</evidence>
<feature type="transmembrane region" description="Helical" evidence="7">
    <location>
        <begin position="86"/>
        <end position="104"/>
    </location>
</feature>
<keyword evidence="3 7" id="KW-0812">Transmembrane</keyword>
<feature type="transmembrane region" description="Helical" evidence="7">
    <location>
        <begin position="237"/>
        <end position="259"/>
    </location>
</feature>
<sequence length="446" mass="48305">MEYIMKQLTGFSFHYGWVIVALAALSQFFSGPGQTYSNSIFINYYIDDFGWSRSTVSGIYSAATLLAGFLLFFIGRLIDRNGSRKMAVIVSIALAVACLFNSFVTSLVMLFIGFFFIRLLGQGSMALISNALIPQWFIKKRGRALSIAAVGGLISSAAFPLLNVWLIETFGWRMSWLLLGILIIALFTPLAFFLIRNSPEDIGLKPDNGDGGKQEEKSPGTEEVSWTVKEAAKTRSFWLLLLCAGIPGIVNTGLTFHLVSIFAEKSLSLEAAASILSLTALIGLPVTFAAGMLLEKVKVQYMLILVFAGELLSLFLLQKADFLAAALVFGVVWGISMGMERIVMAVVWPNYFGRKHIGSISGISMAMIVTGSALGPLPLGIAFDVFGGYQEILWVLMSFPVVGIISAKLAHPPVKKVDAANSEETSDSVFPEVPTINTDQAPSATS</sequence>
<evidence type="ECO:0000256" key="3">
    <source>
        <dbReference type="ARBA" id="ARBA00022692"/>
    </source>
</evidence>
<feature type="transmembrane region" description="Helical" evidence="7">
    <location>
        <begin position="323"/>
        <end position="348"/>
    </location>
</feature>
<dbReference type="PANTHER" id="PTHR11360:SF308">
    <property type="entry name" value="BLL3089 PROTEIN"/>
    <property type="match status" value="1"/>
</dbReference>